<reference evidence="6 7" key="1">
    <citation type="submission" date="2020-03" db="EMBL/GenBank/DDBJ databases">
        <title>WGS of actinomycetes isolated from Thailand.</title>
        <authorList>
            <person name="Thawai C."/>
        </authorList>
    </citation>
    <scope>NUCLEOTIDE SEQUENCE [LARGE SCALE GENOMIC DNA]</scope>
    <source>
        <strain evidence="6 7">FMUSA5-5</strain>
    </source>
</reference>
<gene>
    <name evidence="6" type="ORF">HCN51_42535</name>
</gene>
<dbReference type="PANTHER" id="PTHR30055:SF239">
    <property type="entry name" value="TRANSCRIPTIONAL REGULATORY PROTEIN"/>
    <property type="match status" value="1"/>
</dbReference>
<dbReference type="InterPro" id="IPR025996">
    <property type="entry name" value="MT1864/Rv1816-like_C"/>
</dbReference>
<dbReference type="Pfam" id="PF13305">
    <property type="entry name" value="TetR_C_33"/>
    <property type="match status" value="1"/>
</dbReference>
<dbReference type="Pfam" id="PF00440">
    <property type="entry name" value="TetR_N"/>
    <property type="match status" value="1"/>
</dbReference>
<evidence type="ECO:0000313" key="6">
    <source>
        <dbReference type="EMBL" id="NJP96041.1"/>
    </source>
</evidence>
<dbReference type="EMBL" id="JAATEP010000044">
    <property type="protein sequence ID" value="NJP96041.1"/>
    <property type="molecule type" value="Genomic_DNA"/>
</dbReference>
<dbReference type="PANTHER" id="PTHR30055">
    <property type="entry name" value="HTH-TYPE TRANSCRIPTIONAL REGULATOR RUTR"/>
    <property type="match status" value="1"/>
</dbReference>
<dbReference type="Proteomes" id="UP000696294">
    <property type="component" value="Unassembled WGS sequence"/>
</dbReference>
<protein>
    <submittedName>
        <fullName evidence="6">TetR/AcrR family transcriptional regulator</fullName>
    </submittedName>
</protein>
<evidence type="ECO:0000256" key="3">
    <source>
        <dbReference type="ARBA" id="ARBA00023163"/>
    </source>
</evidence>
<dbReference type="PROSITE" id="PS50977">
    <property type="entry name" value="HTH_TETR_2"/>
    <property type="match status" value="1"/>
</dbReference>
<dbReference type="Gene3D" id="1.10.357.10">
    <property type="entry name" value="Tetracycline Repressor, domain 2"/>
    <property type="match status" value="1"/>
</dbReference>
<dbReference type="InterPro" id="IPR036271">
    <property type="entry name" value="Tet_transcr_reg_TetR-rel_C_sf"/>
</dbReference>
<name>A0ABX1BEE7_9ACTN</name>
<evidence type="ECO:0000256" key="2">
    <source>
        <dbReference type="ARBA" id="ARBA00023125"/>
    </source>
</evidence>
<dbReference type="InterPro" id="IPR050109">
    <property type="entry name" value="HTH-type_TetR-like_transc_reg"/>
</dbReference>
<keyword evidence="2 4" id="KW-0238">DNA-binding</keyword>
<keyword evidence="1" id="KW-0805">Transcription regulation</keyword>
<keyword evidence="3" id="KW-0804">Transcription</keyword>
<proteinExistence type="predicted"/>
<evidence type="ECO:0000256" key="4">
    <source>
        <dbReference type="PROSITE-ProRule" id="PRU00335"/>
    </source>
</evidence>
<dbReference type="InterPro" id="IPR001647">
    <property type="entry name" value="HTH_TetR"/>
</dbReference>
<organism evidence="6 7">
    <name type="scientific">Nonomuraea composti</name>
    <dbReference type="NCBI Taxonomy" id="2720023"/>
    <lineage>
        <taxon>Bacteria</taxon>
        <taxon>Bacillati</taxon>
        <taxon>Actinomycetota</taxon>
        <taxon>Actinomycetes</taxon>
        <taxon>Streptosporangiales</taxon>
        <taxon>Streptosporangiaceae</taxon>
        <taxon>Nonomuraea</taxon>
    </lineage>
</organism>
<evidence type="ECO:0000313" key="7">
    <source>
        <dbReference type="Proteomes" id="UP000696294"/>
    </source>
</evidence>
<keyword evidence="7" id="KW-1185">Reference proteome</keyword>
<dbReference type="SUPFAM" id="SSF46689">
    <property type="entry name" value="Homeodomain-like"/>
    <property type="match status" value="1"/>
</dbReference>
<sequence>MDESGPEGLSMRRLAAELGVNPMSLYHHVPSREALIGLVCSRVAGRVPLPPDDGAPWQDQLAELALAYLRNAQAHPAIWAYIHTHPELIEDRRSPIRNILDRVLRLAGVAEPELRRTSDVLHALVTGFVIAAAQEHLPGGQDEIDRGLGTALRLLVSGVAGLSQRQPPGRSADGR</sequence>
<dbReference type="SUPFAM" id="SSF48498">
    <property type="entry name" value="Tetracyclin repressor-like, C-terminal domain"/>
    <property type="match status" value="1"/>
</dbReference>
<evidence type="ECO:0000256" key="1">
    <source>
        <dbReference type="ARBA" id="ARBA00023015"/>
    </source>
</evidence>
<feature type="DNA-binding region" description="H-T-H motif" evidence="4">
    <location>
        <begin position="10"/>
        <end position="29"/>
    </location>
</feature>
<accession>A0ABX1BEE7</accession>
<comment type="caution">
    <text evidence="6">The sequence shown here is derived from an EMBL/GenBank/DDBJ whole genome shotgun (WGS) entry which is preliminary data.</text>
</comment>
<dbReference type="InterPro" id="IPR009057">
    <property type="entry name" value="Homeodomain-like_sf"/>
</dbReference>
<feature type="domain" description="HTH tetR-type" evidence="5">
    <location>
        <begin position="1"/>
        <end position="47"/>
    </location>
</feature>
<evidence type="ECO:0000259" key="5">
    <source>
        <dbReference type="PROSITE" id="PS50977"/>
    </source>
</evidence>